<comment type="caution">
    <text evidence="2">The sequence shown here is derived from an EMBL/GenBank/DDBJ whole genome shotgun (WGS) entry which is preliminary data.</text>
</comment>
<feature type="compositionally biased region" description="Polar residues" evidence="1">
    <location>
        <begin position="1"/>
        <end position="12"/>
    </location>
</feature>
<reference evidence="2" key="1">
    <citation type="submission" date="2021-08" db="EMBL/GenBank/DDBJ databases">
        <title>WGS assembly of Ceratopteris richardii.</title>
        <authorList>
            <person name="Marchant D.B."/>
            <person name="Chen G."/>
            <person name="Jenkins J."/>
            <person name="Shu S."/>
            <person name="Leebens-Mack J."/>
            <person name="Grimwood J."/>
            <person name="Schmutz J."/>
            <person name="Soltis P."/>
            <person name="Soltis D."/>
            <person name="Chen Z.-H."/>
        </authorList>
    </citation>
    <scope>NUCLEOTIDE SEQUENCE</scope>
    <source>
        <strain evidence="2">Whitten #5841</strain>
        <tissue evidence="2">Leaf</tissue>
    </source>
</reference>
<name>A0A8T2QXC4_CERRI</name>
<keyword evidence="3" id="KW-1185">Reference proteome</keyword>
<feature type="region of interest" description="Disordered" evidence="1">
    <location>
        <begin position="1"/>
        <end position="31"/>
    </location>
</feature>
<dbReference type="AlphaFoldDB" id="A0A8T2QXC4"/>
<accession>A0A8T2QXC4</accession>
<dbReference type="Proteomes" id="UP000825935">
    <property type="component" value="Chromosome 31"/>
</dbReference>
<gene>
    <name evidence="2" type="ORF">KP509_31G018100</name>
</gene>
<evidence type="ECO:0000313" key="2">
    <source>
        <dbReference type="EMBL" id="KAH7288234.1"/>
    </source>
</evidence>
<protein>
    <submittedName>
        <fullName evidence="2">Uncharacterized protein</fullName>
    </submittedName>
</protein>
<evidence type="ECO:0000256" key="1">
    <source>
        <dbReference type="SAM" id="MobiDB-lite"/>
    </source>
</evidence>
<organism evidence="2 3">
    <name type="scientific">Ceratopteris richardii</name>
    <name type="common">Triangle waterfern</name>
    <dbReference type="NCBI Taxonomy" id="49495"/>
    <lineage>
        <taxon>Eukaryota</taxon>
        <taxon>Viridiplantae</taxon>
        <taxon>Streptophyta</taxon>
        <taxon>Embryophyta</taxon>
        <taxon>Tracheophyta</taxon>
        <taxon>Polypodiopsida</taxon>
        <taxon>Polypodiidae</taxon>
        <taxon>Polypodiales</taxon>
        <taxon>Pteridineae</taxon>
        <taxon>Pteridaceae</taxon>
        <taxon>Parkerioideae</taxon>
        <taxon>Ceratopteris</taxon>
    </lineage>
</organism>
<proteinExistence type="predicted"/>
<feature type="compositionally biased region" description="Polar residues" evidence="1">
    <location>
        <begin position="20"/>
        <end position="31"/>
    </location>
</feature>
<dbReference type="EMBL" id="CM035436">
    <property type="protein sequence ID" value="KAH7288234.1"/>
    <property type="molecule type" value="Genomic_DNA"/>
</dbReference>
<evidence type="ECO:0000313" key="3">
    <source>
        <dbReference type="Proteomes" id="UP000825935"/>
    </source>
</evidence>
<sequence>MNFSPQAQSNSHGPGRLQLPSPSSTSTRAESRVSTILPSVIRFRLCNVFCSPGRREWNYGKPMIQPRYSLRECELAISLLNRPSSASPFSARRQRGVSLLGTLLHQLIHTLLHCLSCSEASLHALKRSDFSILKRL</sequence>